<protein>
    <submittedName>
        <fullName evidence="4">Histidine-type phosphatase</fullName>
    </submittedName>
</protein>
<gene>
    <name evidence="4" type="ORF">I2F25_10500</name>
</gene>
<sequence>MIKNKLVYAVLGSLLASSTSYAKTSNLPEPEYQLEQVVTLVRHGIRPQTNLSELNEATGKQWPSWSVPDGYLTQRGYDGIFNQSQYQVSEWKKSGLPLSLSQDNCTNQSQVFIWAAPDQRTKKTADAIASSISPSCHIEVGVSGYKHDPIFDALKMGSATASFDLIKKEFKNKIESQKTIQQKYKKVNEHLRTAVCAPDSCEFLDKDWKLKLNKNGQPKLSGPADEGSNIGETIRLQYSENFPLSQVAFGHVKSAEDVKKLMALHDAKYKYLNEIPLFAQLGGSILYQQILDALDSNKVTDQKLHRPLVIFVGHDTNISEVKTLLGFNWQLPQYLANDIPPGGTLSFAKYKELKTGKDFVKISFSARTLDQWRQLTKLDTSHPLPEDTLKYPYCKTTPVGVLCPLDQFIQNAQKQIVRLDITQPLYK</sequence>
<keyword evidence="2" id="KW-0378">Hydrolase</keyword>
<dbReference type="Proteomes" id="UP001339883">
    <property type="component" value="Unassembled WGS sequence"/>
</dbReference>
<dbReference type="Pfam" id="PF00328">
    <property type="entry name" value="His_Phos_2"/>
    <property type="match status" value="1"/>
</dbReference>
<dbReference type="RefSeq" id="WP_325775830.1">
    <property type="nucleotide sequence ID" value="NZ_VTDN01000008.1"/>
</dbReference>
<dbReference type="CDD" id="cd07061">
    <property type="entry name" value="HP_HAP_like"/>
    <property type="match status" value="1"/>
</dbReference>
<reference evidence="4 5" key="1">
    <citation type="submission" date="2019-08" db="EMBL/GenBank/DDBJ databases">
        <title>Five species of Acinetobacter isolated from floral nectar and animal pollinators.</title>
        <authorList>
            <person name="Hendry T.A."/>
        </authorList>
    </citation>
    <scope>NUCLEOTIDE SEQUENCE [LARGE SCALE GENOMIC DNA]</scope>
    <source>
        <strain evidence="4 5">MD18.27</strain>
    </source>
</reference>
<organism evidence="4 5">
    <name type="scientific">Acinetobacter pollinis</name>
    <dbReference type="NCBI Taxonomy" id="2605270"/>
    <lineage>
        <taxon>Bacteria</taxon>
        <taxon>Pseudomonadati</taxon>
        <taxon>Pseudomonadota</taxon>
        <taxon>Gammaproteobacteria</taxon>
        <taxon>Moraxellales</taxon>
        <taxon>Moraxellaceae</taxon>
        <taxon>Acinetobacter</taxon>
    </lineage>
</organism>
<accession>A0ABU6DUF8</accession>
<dbReference type="InterPro" id="IPR029033">
    <property type="entry name" value="His_PPase_superfam"/>
</dbReference>
<evidence type="ECO:0000313" key="5">
    <source>
        <dbReference type="Proteomes" id="UP001339883"/>
    </source>
</evidence>
<comment type="caution">
    <text evidence="4">The sequence shown here is derived from an EMBL/GenBank/DDBJ whole genome shotgun (WGS) entry which is preliminary data.</text>
</comment>
<proteinExistence type="inferred from homology"/>
<dbReference type="SUPFAM" id="SSF53254">
    <property type="entry name" value="Phosphoglycerate mutase-like"/>
    <property type="match status" value="1"/>
</dbReference>
<feature type="signal peptide" evidence="3">
    <location>
        <begin position="1"/>
        <end position="22"/>
    </location>
</feature>
<dbReference type="Gene3D" id="3.40.50.1240">
    <property type="entry name" value="Phosphoglycerate mutase-like"/>
    <property type="match status" value="2"/>
</dbReference>
<name>A0ABU6DUF8_9GAMM</name>
<keyword evidence="3" id="KW-0732">Signal</keyword>
<evidence type="ECO:0000256" key="3">
    <source>
        <dbReference type="SAM" id="SignalP"/>
    </source>
</evidence>
<evidence type="ECO:0000256" key="1">
    <source>
        <dbReference type="ARBA" id="ARBA00005375"/>
    </source>
</evidence>
<evidence type="ECO:0000256" key="2">
    <source>
        <dbReference type="ARBA" id="ARBA00022801"/>
    </source>
</evidence>
<dbReference type="InterPro" id="IPR050645">
    <property type="entry name" value="Histidine_acid_phosphatase"/>
</dbReference>
<dbReference type="InterPro" id="IPR000560">
    <property type="entry name" value="His_Pase_clade-2"/>
</dbReference>
<keyword evidence="5" id="KW-1185">Reference proteome</keyword>
<feature type="chain" id="PRO_5047298872" evidence="3">
    <location>
        <begin position="23"/>
        <end position="427"/>
    </location>
</feature>
<dbReference type="EMBL" id="VTDN01000008">
    <property type="protein sequence ID" value="MEB5477470.1"/>
    <property type="molecule type" value="Genomic_DNA"/>
</dbReference>
<evidence type="ECO:0000313" key="4">
    <source>
        <dbReference type="EMBL" id="MEB5477470.1"/>
    </source>
</evidence>
<comment type="similarity">
    <text evidence="1">Belongs to the histidine acid phosphatase family.</text>
</comment>
<dbReference type="PANTHER" id="PTHR11567:SF110">
    <property type="entry name" value="2-PHOSPHOXYLOSE PHOSPHATASE 1"/>
    <property type="match status" value="1"/>
</dbReference>
<dbReference type="PANTHER" id="PTHR11567">
    <property type="entry name" value="ACID PHOSPHATASE-RELATED"/>
    <property type="match status" value="1"/>
</dbReference>